<organism evidence="1 2">
    <name type="scientific">Romanomermis culicivorax</name>
    <name type="common">Nematode worm</name>
    <dbReference type="NCBI Taxonomy" id="13658"/>
    <lineage>
        <taxon>Eukaryota</taxon>
        <taxon>Metazoa</taxon>
        <taxon>Ecdysozoa</taxon>
        <taxon>Nematoda</taxon>
        <taxon>Enoplea</taxon>
        <taxon>Dorylaimia</taxon>
        <taxon>Mermithida</taxon>
        <taxon>Mermithoidea</taxon>
        <taxon>Mermithidae</taxon>
        <taxon>Romanomermis</taxon>
    </lineage>
</organism>
<name>A0A915ISS5_ROMCU</name>
<reference evidence="2" key="1">
    <citation type="submission" date="2022-11" db="UniProtKB">
        <authorList>
            <consortium name="WormBaseParasite"/>
        </authorList>
    </citation>
    <scope>IDENTIFICATION</scope>
</reference>
<proteinExistence type="predicted"/>
<keyword evidence="1" id="KW-1185">Reference proteome</keyword>
<dbReference type="Proteomes" id="UP000887565">
    <property type="component" value="Unplaced"/>
</dbReference>
<dbReference type="WBParaSite" id="nRc.2.0.1.t17253-RA">
    <property type="protein sequence ID" value="nRc.2.0.1.t17253-RA"/>
    <property type="gene ID" value="nRc.2.0.1.g17253"/>
</dbReference>
<evidence type="ECO:0000313" key="2">
    <source>
        <dbReference type="WBParaSite" id="nRc.2.0.1.t17253-RA"/>
    </source>
</evidence>
<sequence>MNKMAPPLLHKCVHFQRSLKIFMRAIARQAITEITRVLMGHVQKIWACKEIRMATSNHSAVMRNIFSTLTTDERKAICNYCAKDDGQNKHGFGHSGLKKHSATYSPINMEYLDEQKSAKKNLPFGTVSLLTCSDIIV</sequence>
<protein>
    <submittedName>
        <fullName evidence="2">BED-type domain-containing protein</fullName>
    </submittedName>
</protein>
<evidence type="ECO:0000313" key="1">
    <source>
        <dbReference type="Proteomes" id="UP000887565"/>
    </source>
</evidence>
<dbReference type="AlphaFoldDB" id="A0A915ISS5"/>
<accession>A0A915ISS5</accession>